<keyword evidence="2" id="KW-1185">Reference proteome</keyword>
<sequence length="306" mass="34111">MQRFCMSAMTRTLCVVSTEGQGFVYDLALNPPHLRTRLQIAGGAIGHLDQNEDAVVFSLGRDGYHIHSKDSGGLRGILHPKHTRNIYHIIHPTIILHSAELEEFPPSSEYRFPPAEIRRDQLLPTQLKHGEHPARRSLVSLEEDEWGAGMLYNNYIVGVSRGGRIFISSDWQGALSKPETAEATSAIIETEETGIHFDLGGWLSVYNDRVLFEVNDAVYIFTLSTDSKLPKADENQPPIFATQTSSGNAYAVPVSFMAVFDDCLMFTYTTIGQESLLPRISNLLPRQLPTKAIRILSLAPDMEDTK</sequence>
<name>A0A0G2EQF3_PHACM</name>
<gene>
    <name evidence="1" type="ORF">UCRPC4_g02461</name>
</gene>
<accession>A0A0G2EQF3</accession>
<dbReference type="AlphaFoldDB" id="A0A0G2EQF3"/>
<protein>
    <submittedName>
        <fullName evidence="1">Uncharacterized protein</fullName>
    </submittedName>
</protein>
<dbReference type="Proteomes" id="UP000053317">
    <property type="component" value="Unassembled WGS sequence"/>
</dbReference>
<organism evidence="1 2">
    <name type="scientific">Phaeomoniella chlamydospora</name>
    <name type="common">Phaeoacremonium chlamydosporum</name>
    <dbReference type="NCBI Taxonomy" id="158046"/>
    <lineage>
        <taxon>Eukaryota</taxon>
        <taxon>Fungi</taxon>
        <taxon>Dikarya</taxon>
        <taxon>Ascomycota</taxon>
        <taxon>Pezizomycotina</taxon>
        <taxon>Eurotiomycetes</taxon>
        <taxon>Chaetothyriomycetidae</taxon>
        <taxon>Phaeomoniellales</taxon>
        <taxon>Phaeomoniellaceae</taxon>
        <taxon>Phaeomoniella</taxon>
    </lineage>
</organism>
<evidence type="ECO:0000313" key="2">
    <source>
        <dbReference type="Proteomes" id="UP000053317"/>
    </source>
</evidence>
<reference evidence="1 2" key="2">
    <citation type="submission" date="2015-05" db="EMBL/GenBank/DDBJ databases">
        <authorList>
            <person name="Morales-Cruz A."/>
            <person name="Amrine K.C."/>
            <person name="Cantu D."/>
        </authorList>
    </citation>
    <scope>NUCLEOTIDE SEQUENCE [LARGE SCALE GENOMIC DNA]</scope>
    <source>
        <strain evidence="1">UCRPC4</strain>
    </source>
</reference>
<dbReference type="EMBL" id="LCWF01000060">
    <property type="protein sequence ID" value="KKY24351.1"/>
    <property type="molecule type" value="Genomic_DNA"/>
</dbReference>
<proteinExistence type="predicted"/>
<dbReference type="OrthoDB" id="550575at2759"/>
<evidence type="ECO:0000313" key="1">
    <source>
        <dbReference type="EMBL" id="KKY24351.1"/>
    </source>
</evidence>
<comment type="caution">
    <text evidence="1">The sequence shown here is derived from an EMBL/GenBank/DDBJ whole genome shotgun (WGS) entry which is preliminary data.</text>
</comment>
<reference evidence="1 2" key="1">
    <citation type="submission" date="2015-05" db="EMBL/GenBank/DDBJ databases">
        <title>Distinctive expansion of gene families associated with plant cell wall degradation and secondary metabolism in the genomes of grapevine trunk pathogens.</title>
        <authorList>
            <person name="Lawrence D.P."/>
            <person name="Travadon R."/>
            <person name="Rolshausen P.E."/>
            <person name="Baumgartner K."/>
        </authorList>
    </citation>
    <scope>NUCLEOTIDE SEQUENCE [LARGE SCALE GENOMIC DNA]</scope>
    <source>
        <strain evidence="1">UCRPC4</strain>
    </source>
</reference>